<feature type="compositionally biased region" description="Low complexity" evidence="1">
    <location>
        <begin position="180"/>
        <end position="209"/>
    </location>
</feature>
<dbReference type="AlphaFoldDB" id="A0AAD7E6Y1"/>
<gene>
    <name evidence="2" type="ORF">DFH08DRAFT_827871</name>
</gene>
<feature type="region of interest" description="Disordered" evidence="1">
    <location>
        <begin position="121"/>
        <end position="209"/>
    </location>
</feature>
<comment type="caution">
    <text evidence="2">The sequence shown here is derived from an EMBL/GenBank/DDBJ whole genome shotgun (WGS) entry which is preliminary data.</text>
</comment>
<organism evidence="2 3">
    <name type="scientific">Mycena albidolilacea</name>
    <dbReference type="NCBI Taxonomy" id="1033008"/>
    <lineage>
        <taxon>Eukaryota</taxon>
        <taxon>Fungi</taxon>
        <taxon>Dikarya</taxon>
        <taxon>Basidiomycota</taxon>
        <taxon>Agaricomycotina</taxon>
        <taxon>Agaricomycetes</taxon>
        <taxon>Agaricomycetidae</taxon>
        <taxon>Agaricales</taxon>
        <taxon>Marasmiineae</taxon>
        <taxon>Mycenaceae</taxon>
        <taxon>Mycena</taxon>
    </lineage>
</organism>
<protein>
    <submittedName>
        <fullName evidence="2">Uncharacterized protein</fullName>
    </submittedName>
</protein>
<name>A0AAD7E6Y1_9AGAR</name>
<proteinExistence type="predicted"/>
<feature type="compositionally biased region" description="Low complexity" evidence="1">
    <location>
        <begin position="159"/>
        <end position="170"/>
    </location>
</feature>
<reference evidence="2" key="1">
    <citation type="submission" date="2023-03" db="EMBL/GenBank/DDBJ databases">
        <title>Massive genome expansion in bonnet fungi (Mycena s.s.) driven by repeated elements and novel gene families across ecological guilds.</title>
        <authorList>
            <consortium name="Lawrence Berkeley National Laboratory"/>
            <person name="Harder C.B."/>
            <person name="Miyauchi S."/>
            <person name="Viragh M."/>
            <person name="Kuo A."/>
            <person name="Thoen E."/>
            <person name="Andreopoulos B."/>
            <person name="Lu D."/>
            <person name="Skrede I."/>
            <person name="Drula E."/>
            <person name="Henrissat B."/>
            <person name="Morin E."/>
            <person name="Kohler A."/>
            <person name="Barry K."/>
            <person name="LaButti K."/>
            <person name="Morin E."/>
            <person name="Salamov A."/>
            <person name="Lipzen A."/>
            <person name="Mereny Z."/>
            <person name="Hegedus B."/>
            <person name="Baldrian P."/>
            <person name="Stursova M."/>
            <person name="Weitz H."/>
            <person name="Taylor A."/>
            <person name="Grigoriev I.V."/>
            <person name="Nagy L.G."/>
            <person name="Martin F."/>
            <person name="Kauserud H."/>
        </authorList>
    </citation>
    <scope>NUCLEOTIDE SEQUENCE</scope>
    <source>
        <strain evidence="2">CBHHK002</strain>
    </source>
</reference>
<dbReference type="EMBL" id="JARIHO010000144">
    <property type="protein sequence ID" value="KAJ7301092.1"/>
    <property type="molecule type" value="Genomic_DNA"/>
</dbReference>
<dbReference type="Proteomes" id="UP001218218">
    <property type="component" value="Unassembled WGS sequence"/>
</dbReference>
<accession>A0AAD7E6Y1</accession>
<evidence type="ECO:0000313" key="3">
    <source>
        <dbReference type="Proteomes" id="UP001218218"/>
    </source>
</evidence>
<keyword evidence="3" id="KW-1185">Reference proteome</keyword>
<evidence type="ECO:0000313" key="2">
    <source>
        <dbReference type="EMBL" id="KAJ7301092.1"/>
    </source>
</evidence>
<sequence length="209" mass="21733">MPLIPDGMVAFAVCTTQSVATPPTAKSLASNSLTLDALMLVVLPGNPDSNTYNVHADHLPDEFTSMVYGVGPRCVFNLSTARWTQAPILQTNAVMQFDGLCRDLSPEDILRIKVDSTALNIGSNMSTTSDNQTSTNALSALSSPSKWRKFNPPSPPSGPESLSSSSSSLETMPYTPATQSNTLATTVANTAATSTPSGSSVSGTEASTG</sequence>
<feature type="compositionally biased region" description="Polar residues" evidence="1">
    <location>
        <begin position="121"/>
        <end position="145"/>
    </location>
</feature>
<evidence type="ECO:0000256" key="1">
    <source>
        <dbReference type="SAM" id="MobiDB-lite"/>
    </source>
</evidence>